<keyword evidence="3" id="KW-1185">Reference proteome</keyword>
<dbReference type="InterPro" id="IPR031044">
    <property type="entry name" value="Small_Trp_rich"/>
</dbReference>
<organism evidence="2 3">
    <name type="scientific">Undibacterium pigrum</name>
    <dbReference type="NCBI Taxonomy" id="401470"/>
    <lineage>
        <taxon>Bacteria</taxon>
        <taxon>Pseudomonadati</taxon>
        <taxon>Pseudomonadota</taxon>
        <taxon>Betaproteobacteria</taxon>
        <taxon>Burkholderiales</taxon>
        <taxon>Oxalobacteraceae</taxon>
        <taxon>Undibacterium</taxon>
    </lineage>
</organism>
<dbReference type="OrthoDB" id="8689816at2"/>
<keyword evidence="1" id="KW-1133">Transmembrane helix</keyword>
<protein>
    <submittedName>
        <fullName evidence="2">Small Trp-rich protein</fullName>
    </submittedName>
</protein>
<keyword evidence="1" id="KW-0812">Transmembrane</keyword>
<proteinExistence type="predicted"/>
<sequence>MFIIVPLFIVLLLKIGDIWIFANMSWWWIIGAAFAAFVWFEILERMLGLDKRKDHAHFEKIQKERVKRTFDKNNKRR</sequence>
<dbReference type="EMBL" id="QJKB01000004">
    <property type="protein sequence ID" value="PXX43260.1"/>
    <property type="molecule type" value="Genomic_DNA"/>
</dbReference>
<comment type="caution">
    <text evidence="2">The sequence shown here is derived from an EMBL/GenBank/DDBJ whole genome shotgun (WGS) entry which is preliminary data.</text>
</comment>
<dbReference type="RefSeq" id="WP_110255795.1">
    <property type="nucleotide sequence ID" value="NZ_QJKB01000004.1"/>
</dbReference>
<gene>
    <name evidence="2" type="ORF">DFR42_104261</name>
</gene>
<dbReference type="NCBIfam" id="TIGR04438">
    <property type="entry name" value="small_Trp_rich"/>
    <property type="match status" value="1"/>
</dbReference>
<accession>A0A318J9L1</accession>
<reference evidence="2 3" key="1">
    <citation type="submission" date="2018-05" db="EMBL/GenBank/DDBJ databases">
        <title>Genomic Encyclopedia of Type Strains, Phase IV (KMG-IV): sequencing the most valuable type-strain genomes for metagenomic binning, comparative biology and taxonomic classification.</title>
        <authorList>
            <person name="Goeker M."/>
        </authorList>
    </citation>
    <scope>NUCLEOTIDE SEQUENCE [LARGE SCALE GENOMIC DNA]</scope>
    <source>
        <strain evidence="2 3">DSM 19792</strain>
    </source>
</reference>
<evidence type="ECO:0000256" key="1">
    <source>
        <dbReference type="SAM" id="Phobius"/>
    </source>
</evidence>
<dbReference type="AlphaFoldDB" id="A0A318J9L1"/>
<dbReference type="Proteomes" id="UP000247792">
    <property type="component" value="Unassembled WGS sequence"/>
</dbReference>
<name>A0A318J9L1_9BURK</name>
<evidence type="ECO:0000313" key="2">
    <source>
        <dbReference type="EMBL" id="PXX43260.1"/>
    </source>
</evidence>
<keyword evidence="1" id="KW-0472">Membrane</keyword>
<evidence type="ECO:0000313" key="3">
    <source>
        <dbReference type="Proteomes" id="UP000247792"/>
    </source>
</evidence>
<feature type="transmembrane region" description="Helical" evidence="1">
    <location>
        <begin position="26"/>
        <end position="43"/>
    </location>
</feature>